<dbReference type="Pfam" id="PF13489">
    <property type="entry name" value="Methyltransf_23"/>
    <property type="match status" value="1"/>
</dbReference>
<dbReference type="GO" id="GO:0032259">
    <property type="term" value="P:methylation"/>
    <property type="evidence" value="ECO:0007669"/>
    <property type="project" value="UniProtKB-KW"/>
</dbReference>
<evidence type="ECO:0000313" key="1">
    <source>
        <dbReference type="EMBL" id="MBG6140880.1"/>
    </source>
</evidence>
<dbReference type="GO" id="GO:0008168">
    <property type="term" value="F:methyltransferase activity"/>
    <property type="evidence" value="ECO:0007669"/>
    <property type="project" value="UniProtKB-KW"/>
</dbReference>
<sequence length="374" mass="40281">MTRQHTSELTCEACGALGLTPCADLGLFPATCGMTWPEPPTDPVLGRMDLWYCPSCAHVVNRAFTEDLRATDGLFDNGMLSSASYRAHVAGVAERVLGRALPTRTLELGCGEGELLELLPGERTGWSRHVPEPTTLGGYTLNAGSWTPGAGAYDLVVARHVLEHVADPLGLLRQLRSVTDGRGYFEVPDAGYDLGAAGWDVIYPHAQYFHAGSLVAMCERAGFTVTNYGLTFHDQYLYVEVSTHPGAERAEACVDCGPLDNDHQRAVAQNFGDRFGALIDRWQGVVKAHHRPALWGAGARGLTFLATVDPGHAMTVVDLNPGKHGRFLATGHRVDPPSSLPPDTDVVIITNPAYQKEIERSVAELGVTCEVLVA</sequence>
<dbReference type="Gene3D" id="3.40.50.720">
    <property type="entry name" value="NAD(P)-binding Rossmann-like Domain"/>
    <property type="match status" value="1"/>
</dbReference>
<dbReference type="RefSeq" id="WP_197007378.1">
    <property type="nucleotide sequence ID" value="NZ_BONS01000019.1"/>
</dbReference>
<protein>
    <submittedName>
        <fullName evidence="1">SAM-dependent methyltransferase</fullName>
    </submittedName>
</protein>
<name>A0A8J7KK11_9ACTN</name>
<organism evidence="1 2">
    <name type="scientific">Longispora fulva</name>
    <dbReference type="NCBI Taxonomy" id="619741"/>
    <lineage>
        <taxon>Bacteria</taxon>
        <taxon>Bacillati</taxon>
        <taxon>Actinomycetota</taxon>
        <taxon>Actinomycetes</taxon>
        <taxon>Micromonosporales</taxon>
        <taxon>Micromonosporaceae</taxon>
        <taxon>Longispora</taxon>
    </lineage>
</organism>
<dbReference type="AlphaFoldDB" id="A0A8J7KK11"/>
<reference evidence="1" key="1">
    <citation type="submission" date="2020-11" db="EMBL/GenBank/DDBJ databases">
        <title>Sequencing the genomes of 1000 actinobacteria strains.</title>
        <authorList>
            <person name="Klenk H.-P."/>
        </authorList>
    </citation>
    <scope>NUCLEOTIDE SEQUENCE</scope>
    <source>
        <strain evidence="1">DSM 45356</strain>
    </source>
</reference>
<dbReference type="SUPFAM" id="SSF53335">
    <property type="entry name" value="S-adenosyl-L-methionine-dependent methyltransferases"/>
    <property type="match status" value="1"/>
</dbReference>
<keyword evidence="2" id="KW-1185">Reference proteome</keyword>
<keyword evidence="1" id="KW-0489">Methyltransferase</keyword>
<dbReference type="EMBL" id="JADOUF010000001">
    <property type="protein sequence ID" value="MBG6140880.1"/>
    <property type="molecule type" value="Genomic_DNA"/>
</dbReference>
<accession>A0A8J7KK11</accession>
<dbReference type="Gene3D" id="3.40.50.150">
    <property type="entry name" value="Vaccinia Virus protein VP39"/>
    <property type="match status" value="1"/>
</dbReference>
<gene>
    <name evidence="1" type="ORF">IW245_007074</name>
</gene>
<evidence type="ECO:0000313" key="2">
    <source>
        <dbReference type="Proteomes" id="UP000622552"/>
    </source>
</evidence>
<dbReference type="InterPro" id="IPR029063">
    <property type="entry name" value="SAM-dependent_MTases_sf"/>
</dbReference>
<dbReference type="Proteomes" id="UP000622552">
    <property type="component" value="Unassembled WGS sequence"/>
</dbReference>
<comment type="caution">
    <text evidence="1">The sequence shown here is derived from an EMBL/GenBank/DDBJ whole genome shotgun (WGS) entry which is preliminary data.</text>
</comment>
<proteinExistence type="predicted"/>
<keyword evidence="1" id="KW-0808">Transferase</keyword>